<dbReference type="EMBL" id="JAAMPC010000008">
    <property type="protein sequence ID" value="KAG2300111.1"/>
    <property type="molecule type" value="Genomic_DNA"/>
</dbReference>
<evidence type="ECO:0000313" key="2">
    <source>
        <dbReference type="EMBL" id="KAG2300111.1"/>
    </source>
</evidence>
<dbReference type="AlphaFoldDB" id="A0A8X7V544"/>
<protein>
    <submittedName>
        <fullName evidence="2">Uncharacterized protein</fullName>
    </submittedName>
</protein>
<evidence type="ECO:0000256" key="1">
    <source>
        <dbReference type="SAM" id="MobiDB-lite"/>
    </source>
</evidence>
<evidence type="ECO:0000313" key="3">
    <source>
        <dbReference type="Proteomes" id="UP000886595"/>
    </source>
</evidence>
<dbReference type="OrthoDB" id="784446at2759"/>
<feature type="compositionally biased region" description="Low complexity" evidence="1">
    <location>
        <begin position="29"/>
        <end position="39"/>
    </location>
</feature>
<dbReference type="Proteomes" id="UP000886595">
    <property type="component" value="Unassembled WGS sequence"/>
</dbReference>
<keyword evidence="3" id="KW-1185">Reference proteome</keyword>
<gene>
    <name evidence="2" type="ORF">Bca52824_036583</name>
</gene>
<sequence>MSSRMRSSSSYLKPPLTKSPISHRSRQVLLSNSSSSTLQTPPPGLTKPGRRLSHGDVESKLPIEYSSLISSELHALAKMVETEFAQEEGDDDLRKKAAAASNLEHIAAESAPVFERGRFYDEYSAKRNERLKRKSVGGGGDDSVVKGTPYSLGVEPMTTKKRGTTKKKTTTVETTVPRYSLRSMTTKENKKPPLPMNVGVTSAAKKKSVTTTTMRGRRI</sequence>
<organism evidence="2 3">
    <name type="scientific">Brassica carinata</name>
    <name type="common">Ethiopian mustard</name>
    <name type="synonym">Abyssinian cabbage</name>
    <dbReference type="NCBI Taxonomy" id="52824"/>
    <lineage>
        <taxon>Eukaryota</taxon>
        <taxon>Viridiplantae</taxon>
        <taxon>Streptophyta</taxon>
        <taxon>Embryophyta</taxon>
        <taxon>Tracheophyta</taxon>
        <taxon>Spermatophyta</taxon>
        <taxon>Magnoliopsida</taxon>
        <taxon>eudicotyledons</taxon>
        <taxon>Gunneridae</taxon>
        <taxon>Pentapetalae</taxon>
        <taxon>rosids</taxon>
        <taxon>malvids</taxon>
        <taxon>Brassicales</taxon>
        <taxon>Brassicaceae</taxon>
        <taxon>Brassiceae</taxon>
        <taxon>Brassica</taxon>
    </lineage>
</organism>
<accession>A0A8X7V544</accession>
<name>A0A8X7V544_BRACI</name>
<reference evidence="2 3" key="1">
    <citation type="submission" date="2020-02" db="EMBL/GenBank/DDBJ databases">
        <authorList>
            <person name="Ma Q."/>
            <person name="Huang Y."/>
            <person name="Song X."/>
            <person name="Pei D."/>
        </authorList>
    </citation>
    <scope>NUCLEOTIDE SEQUENCE [LARGE SCALE GENOMIC DNA]</scope>
    <source>
        <strain evidence="2">Sxm20200214</strain>
        <tissue evidence="2">Leaf</tissue>
    </source>
</reference>
<feature type="compositionally biased region" description="Low complexity" evidence="1">
    <location>
        <begin position="1"/>
        <end position="10"/>
    </location>
</feature>
<dbReference type="PANTHER" id="PTHR37259">
    <property type="entry name" value="OS07G0474300 PROTEIN"/>
    <property type="match status" value="1"/>
</dbReference>
<comment type="caution">
    <text evidence="2">The sequence shown here is derived from an EMBL/GenBank/DDBJ whole genome shotgun (WGS) entry which is preliminary data.</text>
</comment>
<proteinExistence type="predicted"/>
<feature type="region of interest" description="Disordered" evidence="1">
    <location>
        <begin position="1"/>
        <end position="58"/>
    </location>
</feature>
<feature type="region of interest" description="Disordered" evidence="1">
    <location>
        <begin position="134"/>
        <end position="219"/>
    </location>
</feature>
<dbReference type="PANTHER" id="PTHR37259:SF2">
    <property type="entry name" value="OS07G0474300 PROTEIN"/>
    <property type="match status" value="1"/>
</dbReference>
<feature type="compositionally biased region" description="Basic residues" evidence="1">
    <location>
        <begin position="159"/>
        <end position="169"/>
    </location>
</feature>